<reference evidence="9" key="1">
    <citation type="submission" date="2022-06" db="EMBL/GenBank/DDBJ databases">
        <authorList>
            <consortium name="SYNGENTA / RWTH Aachen University"/>
        </authorList>
    </citation>
    <scope>NUCLEOTIDE SEQUENCE</scope>
</reference>
<feature type="compositionally biased region" description="Polar residues" evidence="5">
    <location>
        <begin position="131"/>
        <end position="144"/>
    </location>
</feature>
<keyword evidence="4" id="KW-1015">Disulfide bond</keyword>
<keyword evidence="3 6" id="KW-0732">Signal</keyword>
<keyword evidence="2" id="KW-0964">Secreted</keyword>
<dbReference type="InterPro" id="IPR008427">
    <property type="entry name" value="Extracellular_membr_CFEM_dom"/>
</dbReference>
<dbReference type="Proteomes" id="UP001153365">
    <property type="component" value="Unassembled WGS sequence"/>
</dbReference>
<organism evidence="9 10">
    <name type="scientific">Phakopsora pachyrhizi</name>
    <name type="common">Asian soybean rust disease fungus</name>
    <dbReference type="NCBI Taxonomy" id="170000"/>
    <lineage>
        <taxon>Eukaryota</taxon>
        <taxon>Fungi</taxon>
        <taxon>Dikarya</taxon>
        <taxon>Basidiomycota</taxon>
        <taxon>Pucciniomycotina</taxon>
        <taxon>Pucciniomycetes</taxon>
        <taxon>Pucciniales</taxon>
        <taxon>Phakopsoraceae</taxon>
        <taxon>Phakopsora</taxon>
    </lineage>
</organism>
<evidence type="ECO:0000256" key="2">
    <source>
        <dbReference type="ARBA" id="ARBA00022525"/>
    </source>
</evidence>
<keyword evidence="10" id="KW-1185">Reference proteome</keyword>
<dbReference type="SMART" id="SM00747">
    <property type="entry name" value="CFEM"/>
    <property type="match status" value="1"/>
</dbReference>
<proteinExistence type="predicted"/>
<gene>
    <name evidence="8" type="ORF">PPACK8108_LOCUS17008</name>
    <name evidence="9" type="ORF">PPACK8108_LOCUS17671</name>
</gene>
<name>A0AAV0BDV0_PHAPC</name>
<accession>A0AAV0BDV0</accession>
<protein>
    <recommendedName>
        <fullName evidence="7">CFEM domain-containing protein</fullName>
    </recommendedName>
</protein>
<feature type="region of interest" description="Disordered" evidence="5">
    <location>
        <begin position="111"/>
        <end position="155"/>
    </location>
</feature>
<dbReference type="EMBL" id="CALTRL010004980">
    <property type="protein sequence ID" value="CAH7683881.1"/>
    <property type="molecule type" value="Genomic_DNA"/>
</dbReference>
<comment type="subcellular location">
    <subcellularLocation>
        <location evidence="1">Secreted</location>
    </subcellularLocation>
</comment>
<evidence type="ECO:0000256" key="4">
    <source>
        <dbReference type="ARBA" id="ARBA00023157"/>
    </source>
</evidence>
<sequence>MSLINRSILIVVVVLSLTSLGSVLSADGQKQPNGKMIGLLREIQSLPPCAQQCLRIAPPSGCGQTDIACLCKSEARKNQIKECGDKCKPADNTALSNFGQKTCDTVVKGASTNKDAVAPDEEDSTKKGGAETSNKGPASASSSTGRKKVTLPGRR</sequence>
<evidence type="ECO:0000256" key="3">
    <source>
        <dbReference type="ARBA" id="ARBA00022729"/>
    </source>
</evidence>
<evidence type="ECO:0000256" key="6">
    <source>
        <dbReference type="SAM" id="SignalP"/>
    </source>
</evidence>
<feature type="compositionally biased region" description="Basic residues" evidence="5">
    <location>
        <begin position="145"/>
        <end position="155"/>
    </location>
</feature>
<evidence type="ECO:0000259" key="7">
    <source>
        <dbReference type="SMART" id="SM00747"/>
    </source>
</evidence>
<evidence type="ECO:0000313" key="8">
    <source>
        <dbReference type="EMBL" id="CAH7683474.1"/>
    </source>
</evidence>
<evidence type="ECO:0000256" key="5">
    <source>
        <dbReference type="SAM" id="MobiDB-lite"/>
    </source>
</evidence>
<evidence type="ECO:0000313" key="10">
    <source>
        <dbReference type="Proteomes" id="UP001153365"/>
    </source>
</evidence>
<evidence type="ECO:0000256" key="1">
    <source>
        <dbReference type="ARBA" id="ARBA00004613"/>
    </source>
</evidence>
<feature type="chain" id="PRO_5044713236" description="CFEM domain-containing protein" evidence="6">
    <location>
        <begin position="26"/>
        <end position="155"/>
    </location>
</feature>
<evidence type="ECO:0000313" key="9">
    <source>
        <dbReference type="EMBL" id="CAH7683881.1"/>
    </source>
</evidence>
<feature type="signal peptide" evidence="6">
    <location>
        <begin position="1"/>
        <end position="25"/>
    </location>
</feature>
<dbReference type="EMBL" id="CALTRL010004705">
    <property type="protein sequence ID" value="CAH7683474.1"/>
    <property type="molecule type" value="Genomic_DNA"/>
</dbReference>
<comment type="caution">
    <text evidence="9">The sequence shown here is derived from an EMBL/GenBank/DDBJ whole genome shotgun (WGS) entry which is preliminary data.</text>
</comment>
<dbReference type="Pfam" id="PF05730">
    <property type="entry name" value="CFEM"/>
    <property type="match status" value="1"/>
</dbReference>
<feature type="domain" description="CFEM" evidence="7">
    <location>
        <begin position="42"/>
        <end position="104"/>
    </location>
</feature>
<dbReference type="GO" id="GO:0005576">
    <property type="term" value="C:extracellular region"/>
    <property type="evidence" value="ECO:0007669"/>
    <property type="project" value="UniProtKB-SubCell"/>
</dbReference>
<dbReference type="AlphaFoldDB" id="A0AAV0BDV0"/>